<dbReference type="GO" id="GO:0000786">
    <property type="term" value="C:nucleosome"/>
    <property type="evidence" value="ECO:0007669"/>
    <property type="project" value="InterPro"/>
</dbReference>
<comment type="function">
    <text evidence="14">Histone methyltransferase that specifically trimethylates histone H3 to form H3K79me3. This methylation is required for telomere silencing and for the pachytene checkpoint during the meiotic cell cycle by allowing the recruitment of RAD9 to double strand breaks. Nucleosomes are preferred as substrate compared to free histone.</text>
</comment>
<dbReference type="GO" id="GO:0032259">
    <property type="term" value="P:methylation"/>
    <property type="evidence" value="ECO:0007669"/>
    <property type="project" value="UniProtKB-KW"/>
</dbReference>
<dbReference type="PROSITE" id="PS51569">
    <property type="entry name" value="DOT1"/>
    <property type="match status" value="1"/>
</dbReference>
<evidence type="ECO:0000313" key="19">
    <source>
        <dbReference type="Proteomes" id="UP001214628"/>
    </source>
</evidence>
<evidence type="ECO:0000256" key="1">
    <source>
        <dbReference type="ARBA" id="ARBA00004123"/>
    </source>
</evidence>
<dbReference type="GO" id="GO:0031509">
    <property type="term" value="P:subtelomeric heterochromatin formation"/>
    <property type="evidence" value="ECO:0007669"/>
    <property type="project" value="InterPro"/>
</dbReference>
<feature type="binding site" evidence="15">
    <location>
        <position position="409"/>
    </location>
    <ligand>
        <name>S-adenosyl-L-methionine</name>
        <dbReference type="ChEBI" id="CHEBI:59789"/>
    </ligand>
</feature>
<evidence type="ECO:0000256" key="4">
    <source>
        <dbReference type="ARBA" id="ARBA00022603"/>
    </source>
</evidence>
<keyword evidence="9 14" id="KW-0805">Transcription regulation</keyword>
<feature type="domain" description="DOT1" evidence="17">
    <location>
        <begin position="244"/>
        <end position="554"/>
    </location>
</feature>
<keyword evidence="19" id="KW-1185">Reference proteome</keyword>
<dbReference type="GO" id="GO:0140956">
    <property type="term" value="F:histone H3K79 trimethyltransferase activity"/>
    <property type="evidence" value="ECO:0007669"/>
    <property type="project" value="UniProtKB-EC"/>
</dbReference>
<evidence type="ECO:0000256" key="14">
    <source>
        <dbReference type="PIRNR" id="PIRNR017570"/>
    </source>
</evidence>
<evidence type="ECO:0000259" key="17">
    <source>
        <dbReference type="PROSITE" id="PS51569"/>
    </source>
</evidence>
<evidence type="ECO:0000256" key="16">
    <source>
        <dbReference type="SAM" id="MobiDB-lite"/>
    </source>
</evidence>
<evidence type="ECO:0000256" key="15">
    <source>
        <dbReference type="PIRSR" id="PIRSR017570-1"/>
    </source>
</evidence>
<keyword evidence="6 14" id="KW-0949">S-adenosyl-L-methionine</keyword>
<reference evidence="18" key="1">
    <citation type="submission" date="2023-02" db="EMBL/GenBank/DDBJ databases">
        <title>Mating type loci evolution in Malassezia.</title>
        <authorList>
            <person name="Coelho M.A."/>
        </authorList>
    </citation>
    <scope>NUCLEOTIDE SEQUENCE</scope>
    <source>
        <strain evidence="18">CBS 14136</strain>
    </source>
</reference>
<dbReference type="InterPro" id="IPR025789">
    <property type="entry name" value="DOT1_dom"/>
</dbReference>
<evidence type="ECO:0000256" key="5">
    <source>
        <dbReference type="ARBA" id="ARBA00022679"/>
    </source>
</evidence>
<dbReference type="AlphaFoldDB" id="A0AAF0F9C4"/>
<dbReference type="SUPFAM" id="SSF53335">
    <property type="entry name" value="S-adenosyl-L-methionine-dependent methyltransferases"/>
    <property type="match status" value="1"/>
</dbReference>
<comment type="similarity">
    <text evidence="14">Belongs to the class I-like SAM-binding methyltransferase superfamily. DOT1 family.</text>
</comment>
<dbReference type="FunFam" id="3.40.50.150:FF:000033">
    <property type="entry name" value="Histone-lysine N-methyltransferase, H3 lysine-79 specific"/>
    <property type="match status" value="1"/>
</dbReference>
<feature type="binding site" evidence="15">
    <location>
        <begin position="445"/>
        <end position="446"/>
    </location>
    <ligand>
        <name>S-adenosyl-L-methionine</name>
        <dbReference type="ChEBI" id="CHEBI:59789"/>
    </ligand>
</feature>
<evidence type="ECO:0000256" key="8">
    <source>
        <dbReference type="ARBA" id="ARBA00022853"/>
    </source>
</evidence>
<evidence type="ECO:0000256" key="2">
    <source>
        <dbReference type="ARBA" id="ARBA00012190"/>
    </source>
</evidence>
<dbReference type="PIRSF" id="PIRSF017570">
    <property type="entry name" value="Histone_H3-K79_MeTrfase"/>
    <property type="match status" value="1"/>
</dbReference>
<evidence type="ECO:0000256" key="10">
    <source>
        <dbReference type="ARBA" id="ARBA00023163"/>
    </source>
</evidence>
<dbReference type="GO" id="GO:0006281">
    <property type="term" value="P:DNA repair"/>
    <property type="evidence" value="ECO:0007669"/>
    <property type="project" value="InterPro"/>
</dbReference>
<evidence type="ECO:0000256" key="3">
    <source>
        <dbReference type="ARBA" id="ARBA00020987"/>
    </source>
</evidence>
<dbReference type="GO" id="GO:0000077">
    <property type="term" value="P:DNA damage checkpoint signaling"/>
    <property type="evidence" value="ECO:0007669"/>
    <property type="project" value="InterPro"/>
</dbReference>
<dbReference type="InterPro" id="IPR030445">
    <property type="entry name" value="H3-K79_meTrfase"/>
</dbReference>
<feature type="compositionally biased region" description="Polar residues" evidence="16">
    <location>
        <begin position="55"/>
        <end position="81"/>
    </location>
</feature>
<accession>A0AAF0F9C4</accession>
<evidence type="ECO:0000313" key="18">
    <source>
        <dbReference type="EMBL" id="WFD42699.1"/>
    </source>
</evidence>
<comment type="catalytic activity">
    <reaction evidence="13 14">
        <text>L-lysyl(79)-[histone H3] + 3 S-adenosyl-L-methionine = N(6),N(6),N(6)-trimethyl-L-lysyl(79)-[histone H3] + 3 S-adenosyl-L-homocysteine + 3 H(+)</text>
        <dbReference type="Rhea" id="RHEA:60328"/>
        <dbReference type="Rhea" id="RHEA-COMP:15549"/>
        <dbReference type="Rhea" id="RHEA-COMP:15552"/>
        <dbReference type="ChEBI" id="CHEBI:15378"/>
        <dbReference type="ChEBI" id="CHEBI:29969"/>
        <dbReference type="ChEBI" id="CHEBI:57856"/>
        <dbReference type="ChEBI" id="CHEBI:59789"/>
        <dbReference type="ChEBI" id="CHEBI:61961"/>
        <dbReference type="EC" id="2.1.1.360"/>
    </reaction>
</comment>
<dbReference type="InterPro" id="IPR029063">
    <property type="entry name" value="SAM-dependent_MTases_sf"/>
</dbReference>
<dbReference type="PANTHER" id="PTHR21451">
    <property type="entry name" value="HISTONE H3 METHYLTRANSFERASE"/>
    <property type="match status" value="1"/>
</dbReference>
<dbReference type="GO" id="GO:0042393">
    <property type="term" value="F:histone binding"/>
    <property type="evidence" value="ECO:0007669"/>
    <property type="project" value="InterPro"/>
</dbReference>
<feature type="compositionally biased region" description="Polar residues" evidence="16">
    <location>
        <begin position="14"/>
        <end position="32"/>
    </location>
</feature>
<protein>
    <recommendedName>
        <fullName evidence="3 14">Histone-lysine N-methyltransferase, H3 lysine-79 specific</fullName>
        <ecNumber evidence="2 14">2.1.1.360</ecNumber>
    </recommendedName>
    <alternativeName>
        <fullName evidence="12 14">Histone H3-K79 methyltransferase</fullName>
    </alternativeName>
</protein>
<dbReference type="GO" id="GO:0005634">
    <property type="term" value="C:nucleus"/>
    <property type="evidence" value="ECO:0007669"/>
    <property type="project" value="UniProtKB-SubCell"/>
</dbReference>
<dbReference type="EMBL" id="CP118375">
    <property type="protein sequence ID" value="WFD42699.1"/>
    <property type="molecule type" value="Genomic_DNA"/>
</dbReference>
<evidence type="ECO:0000256" key="13">
    <source>
        <dbReference type="ARBA" id="ARBA00047770"/>
    </source>
</evidence>
<keyword evidence="11 14" id="KW-0539">Nucleus</keyword>
<keyword evidence="5 14" id="KW-0808">Transferase</keyword>
<gene>
    <name evidence="18" type="primary">DOT1</name>
    <name evidence="18" type="ORF">MPSI1_001347</name>
</gene>
<keyword evidence="10 14" id="KW-0804">Transcription</keyword>
<dbReference type="InterPro" id="IPR021162">
    <property type="entry name" value="Dot1"/>
</dbReference>
<organism evidence="18 19">
    <name type="scientific">Malassezia psittaci</name>
    <dbReference type="NCBI Taxonomy" id="1821823"/>
    <lineage>
        <taxon>Eukaryota</taxon>
        <taxon>Fungi</taxon>
        <taxon>Dikarya</taxon>
        <taxon>Basidiomycota</taxon>
        <taxon>Ustilaginomycotina</taxon>
        <taxon>Malasseziomycetes</taxon>
        <taxon>Malasseziales</taxon>
        <taxon>Malasseziaceae</taxon>
        <taxon>Malassezia</taxon>
    </lineage>
</organism>
<dbReference type="Pfam" id="PF08123">
    <property type="entry name" value="DOT1"/>
    <property type="match status" value="1"/>
</dbReference>
<keyword evidence="4 14" id="KW-0489">Methyltransferase</keyword>
<proteinExistence type="inferred from homology"/>
<dbReference type="PANTHER" id="PTHR21451:SF0">
    <property type="entry name" value="HISTONE-LYSINE N-METHYLTRANSFERASE, H3 LYSINE-79 SPECIFIC"/>
    <property type="match status" value="1"/>
</dbReference>
<dbReference type="Proteomes" id="UP001214628">
    <property type="component" value="Chromosome 1"/>
</dbReference>
<sequence length="560" mass="62114">MDFFRGAAPKRRTSGQAVVTTSRVVQSGSKQRPQLGKRENYNALPDSTRRRIESSRTNSVAAPEASSSNPSKTKTRASQPTKRAKKLRHDVSGSSIADERKDLTLRNMLDQRPGKPFHYHKPRRILPLVRAVNDPAISSRDICQRSSAEYLPFFEGLSEDAAAILEYPAIGAKEEFSLLVSKDPDEYDPISDLLRTVSAIVTHYIPSSKQTEFGDLDALDVSSNAGCILAEWQTARGRLQTTDNLVRPGTPSILAADTPADPQVSMMDSTYQTDSILRSFTKARNRRNGPLFLHALKRFNSLLHAMKEEGVVERHLEWLGDHHGVPEAVWRTIQDQVYARAAAPDVDKLKKYEAFSDNVYGEMLPPFLSEISRLAQLGPDSILVDLGSGIGNLVVQAAMQTGCAAYGCEYMPIPADLANAQLREARARLGLWHLQGGQMETWCADFTDSEQVRTSIRNADLVVANNYAFRPKTNDTLSLLFLDLKDGAMIISLRSFVPQDFRLTERTLSSPAAILRVEERSYSPGCVSWTGGSGKYYVHVVDRSKVHAYITALEQNAKNS</sequence>
<evidence type="ECO:0000256" key="6">
    <source>
        <dbReference type="ARBA" id="ARBA00022691"/>
    </source>
</evidence>
<dbReference type="GO" id="GO:0000781">
    <property type="term" value="C:chromosome, telomeric region"/>
    <property type="evidence" value="ECO:0007669"/>
    <property type="project" value="GOC"/>
</dbReference>
<evidence type="ECO:0000256" key="12">
    <source>
        <dbReference type="ARBA" id="ARBA00029821"/>
    </source>
</evidence>
<evidence type="ECO:0000256" key="9">
    <source>
        <dbReference type="ARBA" id="ARBA00023015"/>
    </source>
</evidence>
<dbReference type="EC" id="2.1.1.360" evidence="2 14"/>
<feature type="region of interest" description="Disordered" evidence="16">
    <location>
        <begin position="1"/>
        <end position="95"/>
    </location>
</feature>
<evidence type="ECO:0000256" key="7">
    <source>
        <dbReference type="ARBA" id="ARBA00022737"/>
    </source>
</evidence>
<keyword evidence="8 14" id="KW-0156">Chromatin regulator</keyword>
<keyword evidence="7" id="KW-0677">Repeat</keyword>
<dbReference type="Gene3D" id="3.40.50.150">
    <property type="entry name" value="Vaccinia Virus protein VP39"/>
    <property type="match status" value="1"/>
</dbReference>
<name>A0AAF0F9C4_9BASI</name>
<evidence type="ECO:0000256" key="11">
    <source>
        <dbReference type="ARBA" id="ARBA00023242"/>
    </source>
</evidence>
<comment type="subcellular location">
    <subcellularLocation>
        <location evidence="1 14">Nucleus</location>
    </subcellularLocation>
</comment>